<evidence type="ECO:0000256" key="1">
    <source>
        <dbReference type="ARBA" id="ARBA00006484"/>
    </source>
</evidence>
<comment type="caution">
    <text evidence="3">The sequence shown here is derived from an EMBL/GenBank/DDBJ whole genome shotgun (WGS) entry which is preliminary data.</text>
</comment>
<dbReference type="RefSeq" id="WP_150450075.1">
    <property type="nucleotide sequence ID" value="NZ_VYSA01000004.1"/>
</dbReference>
<accession>A0A5J5IZ46</accession>
<reference evidence="4" key="1">
    <citation type="submission" date="2019-09" db="EMBL/GenBank/DDBJ databases">
        <title>Mumia zhuanghuii sp. nov. isolated from the intestinal contents of plateau pika (Ochotona curzoniae) in the Qinghai-Tibet plateau of China.</title>
        <authorList>
            <person name="Tian Z."/>
        </authorList>
    </citation>
    <scope>NUCLEOTIDE SEQUENCE [LARGE SCALE GENOMIC DNA]</scope>
    <source>
        <strain evidence="4">JCM 30598</strain>
    </source>
</reference>
<keyword evidence="2" id="KW-0560">Oxidoreductase</keyword>
<name>A0A5J5IZ46_9MICO</name>
<dbReference type="PANTHER" id="PTHR43477">
    <property type="entry name" value="DIHYDROANTICAPSIN 7-DEHYDROGENASE"/>
    <property type="match status" value="1"/>
</dbReference>
<dbReference type="AlphaFoldDB" id="A0A5J5IZ46"/>
<dbReference type="OrthoDB" id="7064009at2"/>
<protein>
    <submittedName>
        <fullName evidence="3">SDR family oxidoreductase</fullName>
    </submittedName>
</protein>
<dbReference type="PRINTS" id="PR00081">
    <property type="entry name" value="GDHRDH"/>
</dbReference>
<evidence type="ECO:0000313" key="3">
    <source>
        <dbReference type="EMBL" id="KAA9105933.1"/>
    </source>
</evidence>
<dbReference type="Pfam" id="PF00106">
    <property type="entry name" value="adh_short"/>
    <property type="match status" value="1"/>
</dbReference>
<dbReference type="InterPro" id="IPR051122">
    <property type="entry name" value="SDR_DHRS6-like"/>
</dbReference>
<evidence type="ECO:0000313" key="4">
    <source>
        <dbReference type="Proteomes" id="UP000325827"/>
    </source>
</evidence>
<comment type="similarity">
    <text evidence="1">Belongs to the short-chain dehydrogenases/reductases (SDR) family.</text>
</comment>
<dbReference type="SUPFAM" id="SSF51735">
    <property type="entry name" value="NAD(P)-binding Rossmann-fold domains"/>
    <property type="match status" value="1"/>
</dbReference>
<dbReference type="InterPro" id="IPR036291">
    <property type="entry name" value="NAD(P)-bd_dom_sf"/>
</dbReference>
<sequence length="260" mass="27003">MAVNDKVVVVGGASGIGAALVSRLIADDTEVTVLDRAESSHGTHHIKVDLRDRAAIDGALSELADQDVDGVAYVAGLPGTWPDKDVLAVNFLAMRHLLEGIVPRIRGGGAVVVVASTAGGAWQSRTTALEGLLSTPSFEAGLDWAGGYDGAAYPMYSTSKEASIIFAKRWAYPLWTQHGIRINTVSPGPVETPILGDFEQSMGKAALDGVRTVVGRHGTVEDIAPVLSAVLSADFGWVTGQDIQADGGFTAAYASGAISF</sequence>
<dbReference type="Gene3D" id="3.40.50.720">
    <property type="entry name" value="NAD(P)-binding Rossmann-like Domain"/>
    <property type="match status" value="1"/>
</dbReference>
<evidence type="ECO:0000256" key="2">
    <source>
        <dbReference type="ARBA" id="ARBA00023002"/>
    </source>
</evidence>
<gene>
    <name evidence="3" type="ORF">F6B43_16345</name>
</gene>
<keyword evidence="4" id="KW-1185">Reference proteome</keyword>
<organism evidence="3 4">
    <name type="scientific">Microbacterium rhizomatis</name>
    <dbReference type="NCBI Taxonomy" id="1631477"/>
    <lineage>
        <taxon>Bacteria</taxon>
        <taxon>Bacillati</taxon>
        <taxon>Actinomycetota</taxon>
        <taxon>Actinomycetes</taxon>
        <taxon>Micrococcales</taxon>
        <taxon>Microbacteriaceae</taxon>
        <taxon>Microbacterium</taxon>
    </lineage>
</organism>
<dbReference type="InterPro" id="IPR002347">
    <property type="entry name" value="SDR_fam"/>
</dbReference>
<proteinExistence type="inferred from homology"/>
<dbReference type="Pfam" id="PF13561">
    <property type="entry name" value="adh_short_C2"/>
    <property type="match status" value="1"/>
</dbReference>
<dbReference type="PANTHER" id="PTHR43477:SF1">
    <property type="entry name" value="DIHYDROANTICAPSIN 7-DEHYDROGENASE"/>
    <property type="match status" value="1"/>
</dbReference>
<dbReference type="EMBL" id="VYSA01000004">
    <property type="protein sequence ID" value="KAA9105933.1"/>
    <property type="molecule type" value="Genomic_DNA"/>
</dbReference>
<dbReference type="Proteomes" id="UP000325827">
    <property type="component" value="Unassembled WGS sequence"/>
</dbReference>
<dbReference type="GO" id="GO:0016491">
    <property type="term" value="F:oxidoreductase activity"/>
    <property type="evidence" value="ECO:0007669"/>
    <property type="project" value="UniProtKB-KW"/>
</dbReference>